<evidence type="ECO:0000256" key="8">
    <source>
        <dbReference type="ARBA" id="ARBA00022723"/>
    </source>
</evidence>
<dbReference type="Pfam" id="PF03951">
    <property type="entry name" value="Gln-synt_N"/>
    <property type="match status" value="1"/>
</dbReference>
<dbReference type="InterPro" id="IPR014746">
    <property type="entry name" value="Gln_synth/guanido_kin_cat_dom"/>
</dbReference>
<evidence type="ECO:0000256" key="2">
    <source>
        <dbReference type="ARBA" id="ARBA00009897"/>
    </source>
</evidence>
<evidence type="ECO:0000256" key="3">
    <source>
        <dbReference type="ARBA" id="ARBA00011354"/>
    </source>
</evidence>
<organism evidence="22 23">
    <name type="scientific">Candidatus Abzuiibacterium crystallinum</name>
    <dbReference type="NCBI Taxonomy" id="1974748"/>
    <lineage>
        <taxon>Bacteria</taxon>
        <taxon>Pseudomonadati</taxon>
        <taxon>Candidatus Omnitrophota</taxon>
        <taxon>Candidatus Abzuiibacterium</taxon>
    </lineage>
</organism>
<feature type="domain" description="GS catalytic" evidence="21">
    <location>
        <begin position="126"/>
        <end position="492"/>
    </location>
</feature>
<evidence type="ECO:0000256" key="6">
    <source>
        <dbReference type="ARBA" id="ARBA00022553"/>
    </source>
</evidence>
<dbReference type="GO" id="GO:0019740">
    <property type="term" value="P:nitrogen utilization"/>
    <property type="evidence" value="ECO:0007669"/>
    <property type="project" value="TreeGrafter"/>
</dbReference>
<dbReference type="InterPro" id="IPR027303">
    <property type="entry name" value="Gln_synth_gly_rich_site"/>
</dbReference>
<dbReference type="InterPro" id="IPR008147">
    <property type="entry name" value="Gln_synt_N"/>
</dbReference>
<dbReference type="Gene3D" id="3.10.20.70">
    <property type="entry name" value="Glutamine synthetase, N-terminal domain"/>
    <property type="match status" value="1"/>
</dbReference>
<evidence type="ECO:0000256" key="14">
    <source>
        <dbReference type="PIRSR" id="PIRSR604809-3"/>
    </source>
</evidence>
<feature type="domain" description="GS beta-grasp" evidence="20">
    <location>
        <begin position="33"/>
        <end position="118"/>
    </location>
</feature>
<dbReference type="PROSITE" id="PS00181">
    <property type="entry name" value="GLNA_ATP"/>
    <property type="match status" value="1"/>
</dbReference>
<dbReference type="GO" id="GO:0046872">
    <property type="term" value="F:metal ion binding"/>
    <property type="evidence" value="ECO:0007669"/>
    <property type="project" value="UniProtKB-KW"/>
</dbReference>
<evidence type="ECO:0000256" key="4">
    <source>
        <dbReference type="ARBA" id="ARBA00021364"/>
    </source>
</evidence>
<feature type="binding site" evidence="14">
    <location>
        <position position="290"/>
    </location>
    <ligand>
        <name>Mg(2+)</name>
        <dbReference type="ChEBI" id="CHEBI:18420"/>
        <label>1</label>
    </ligand>
</feature>
<evidence type="ECO:0000256" key="5">
    <source>
        <dbReference type="ARBA" id="ARBA00022490"/>
    </source>
</evidence>
<dbReference type="SMART" id="SM01230">
    <property type="entry name" value="Gln-synt_C"/>
    <property type="match status" value="1"/>
</dbReference>
<dbReference type="Pfam" id="PF00120">
    <property type="entry name" value="Gln-synt_C"/>
    <property type="match status" value="1"/>
</dbReference>
<dbReference type="PANTHER" id="PTHR43407:SF1">
    <property type="entry name" value="LENGSIN"/>
    <property type="match status" value="1"/>
</dbReference>
<dbReference type="InterPro" id="IPR008146">
    <property type="entry name" value="Gln_synth_cat_dom"/>
</dbReference>
<feature type="binding site" evidence="14">
    <location>
        <position position="233"/>
    </location>
    <ligand>
        <name>Mg(2+)</name>
        <dbReference type="ChEBI" id="CHEBI:18420"/>
        <label>1</label>
    </ligand>
</feature>
<comment type="catalytic activity">
    <reaction evidence="19">
        <text>L-glutamate + NH4(+) + ATP = L-glutamine + ADP + phosphate + H(+)</text>
        <dbReference type="Rhea" id="RHEA:16169"/>
        <dbReference type="ChEBI" id="CHEBI:15378"/>
        <dbReference type="ChEBI" id="CHEBI:28938"/>
        <dbReference type="ChEBI" id="CHEBI:29985"/>
        <dbReference type="ChEBI" id="CHEBI:30616"/>
        <dbReference type="ChEBI" id="CHEBI:43474"/>
        <dbReference type="ChEBI" id="CHEBI:58359"/>
        <dbReference type="ChEBI" id="CHEBI:456216"/>
        <dbReference type="EC" id="6.3.1.2"/>
    </reaction>
</comment>
<evidence type="ECO:0000256" key="15">
    <source>
        <dbReference type="PIRSR" id="PIRSR604809-50"/>
    </source>
</evidence>
<protein>
    <recommendedName>
        <fullName evidence="4 19">Glutamine synthetase</fullName>
        <ecNumber evidence="19">6.3.1.2</ecNumber>
    </recommendedName>
</protein>
<feature type="binding site" evidence="12">
    <location>
        <position position="343"/>
    </location>
    <ligand>
        <name>L-glutamate</name>
        <dbReference type="ChEBI" id="CHEBI:29985"/>
    </ligand>
</feature>
<dbReference type="PANTHER" id="PTHR43407">
    <property type="entry name" value="GLUTAMINE SYNTHETASE"/>
    <property type="match status" value="1"/>
</dbReference>
<dbReference type="PROSITE" id="PS00180">
    <property type="entry name" value="GLNA_1"/>
    <property type="match status" value="1"/>
</dbReference>
<dbReference type="PROSITE" id="PS00182">
    <property type="entry name" value="GLNA_ADENYLATION"/>
    <property type="match status" value="1"/>
</dbReference>
<evidence type="ECO:0000256" key="19">
    <source>
        <dbReference type="RuleBase" id="RU004356"/>
    </source>
</evidence>
<evidence type="ECO:0000313" key="22">
    <source>
        <dbReference type="EMBL" id="PIQ87381.1"/>
    </source>
</evidence>
<dbReference type="PROSITE" id="PS51987">
    <property type="entry name" value="GS_CATALYTIC"/>
    <property type="match status" value="1"/>
</dbReference>
<dbReference type="InterPro" id="IPR001637">
    <property type="entry name" value="Gln_synth_I_adenylation_site"/>
</dbReference>
<feature type="binding site" evidence="12">
    <location>
        <begin position="285"/>
        <end position="286"/>
    </location>
    <ligand>
        <name>L-glutamate</name>
        <dbReference type="ChEBI" id="CHEBI:29985"/>
    </ligand>
</feature>
<evidence type="ECO:0000256" key="10">
    <source>
        <dbReference type="ARBA" id="ARBA00022840"/>
    </source>
</evidence>
<keyword evidence="5 18" id="KW-0963">Cytoplasm</keyword>
<dbReference type="SUPFAM" id="SSF54368">
    <property type="entry name" value="Glutamine synthetase, N-terminal domain"/>
    <property type="match status" value="1"/>
</dbReference>
<comment type="similarity">
    <text evidence="2 16 17">Belongs to the glutamine synthetase family.</text>
</comment>
<dbReference type="SUPFAM" id="SSF55931">
    <property type="entry name" value="Glutamine synthetase/guanido kinase"/>
    <property type="match status" value="1"/>
</dbReference>
<dbReference type="EMBL" id="PCVY01000013">
    <property type="protein sequence ID" value="PIQ87381.1"/>
    <property type="molecule type" value="Genomic_DNA"/>
</dbReference>
<dbReference type="GO" id="GO:0005524">
    <property type="term" value="F:ATP binding"/>
    <property type="evidence" value="ECO:0007669"/>
    <property type="project" value="UniProtKB-KW"/>
</dbReference>
<feature type="binding site" evidence="13">
    <location>
        <position position="361"/>
    </location>
    <ligand>
        <name>ATP</name>
        <dbReference type="ChEBI" id="CHEBI:30616"/>
    </ligand>
</feature>
<sequence>MTTLVTEKDHDQEMKDATFPTTPQEIKRFIEKNKIQVVDFKFNDLPGMWQHFSIPASDLTEGSVWEEGIGFDGSSIRGFKKIQESDMILKPDPTSAVVDPIYQHPTLSLICDIYDPVTKEPYTRNPRYIAKKAEEYLVKTKIANMSYWGPEAEFFIFDDVHFSQSENQAHYFVDSVEGSWNTGRSENPNLGYKPRYKEGYFPVPPHDTLQDIRSEIMLTLRKVGVPVEVHHHEVASGGQCEIDIRYAPLTKMADNLLMYKYVIKNIARRHGKVATFMPKPIFKDNGSGMHVHQSLWKDSTNLFYDGKGYALISDLCKWYIGGLLKHAPALCAIIAPTTNSYKRLVPGYEAPVNLVYSARNRSAACRIPMYSSNPKAKRIEFRTPDPSCNPYLAFSALLMAGLDGIQNKIDPGQAVDKNLYDLSPEQKQGIKSVPSSLDEALNNLEADHEFLLKGDVFTKDVIETWIQYKRECEADPVRLRPHPHEFHLYFDI</sequence>
<accession>A0A2H0LSP7</accession>
<keyword evidence="7 19" id="KW-0436">Ligase</keyword>
<keyword evidence="9 13" id="KW-0547">Nucleotide-binding</keyword>
<feature type="binding site" evidence="12">
    <location>
        <position position="382"/>
    </location>
    <ligand>
        <name>L-glutamate</name>
        <dbReference type="ChEBI" id="CHEBI:29985"/>
    </ligand>
</feature>
<feature type="binding site" evidence="14">
    <location>
        <position position="241"/>
    </location>
    <ligand>
        <name>Mg(2+)</name>
        <dbReference type="ChEBI" id="CHEBI:18420"/>
        <label>1</label>
    </ligand>
</feature>
<evidence type="ECO:0000256" key="13">
    <source>
        <dbReference type="PIRSR" id="PIRSR604809-2"/>
    </source>
</evidence>
<dbReference type="GO" id="GO:0005737">
    <property type="term" value="C:cytoplasm"/>
    <property type="evidence" value="ECO:0007669"/>
    <property type="project" value="UniProtKB-SubCell"/>
</dbReference>
<gene>
    <name evidence="22" type="primary">glnA</name>
    <name evidence="22" type="ORF">COV74_01060</name>
</gene>
<dbReference type="AlphaFoldDB" id="A0A2H0LSP7"/>
<keyword evidence="8 14" id="KW-0479">Metal-binding</keyword>
<comment type="cofactor">
    <cofactor evidence="14">
        <name>Mg(2+)</name>
        <dbReference type="ChEBI" id="CHEBI:18420"/>
    </cofactor>
    <text evidence="14">Binds 2 Mg(2+) ions per subunit.</text>
</comment>
<feature type="binding site" evidence="14">
    <location>
        <position position="151"/>
    </location>
    <ligand>
        <name>Mg(2+)</name>
        <dbReference type="ChEBI" id="CHEBI:18420"/>
        <label>1</label>
    </ligand>
</feature>
<evidence type="ECO:0000256" key="11">
    <source>
        <dbReference type="ARBA" id="ARBA00022842"/>
    </source>
</evidence>
<feature type="binding site" evidence="14">
    <location>
        <position position="153"/>
    </location>
    <ligand>
        <name>Mg(2+)</name>
        <dbReference type="ChEBI" id="CHEBI:18420"/>
        <label>1</label>
    </ligand>
</feature>
<feature type="binding site" evidence="14">
    <location>
        <position position="380"/>
    </location>
    <ligand>
        <name>Mg(2+)</name>
        <dbReference type="ChEBI" id="CHEBI:18420"/>
        <label>1</label>
    </ligand>
</feature>
<evidence type="ECO:0000256" key="9">
    <source>
        <dbReference type="ARBA" id="ARBA00022741"/>
    </source>
</evidence>
<dbReference type="InterPro" id="IPR036651">
    <property type="entry name" value="Gln_synt_N_sf"/>
</dbReference>
<reference evidence="22 23" key="1">
    <citation type="submission" date="2017-09" db="EMBL/GenBank/DDBJ databases">
        <title>Depth-based differentiation of microbial function through sediment-hosted aquifers and enrichment of novel symbionts in the deep terrestrial subsurface.</title>
        <authorList>
            <person name="Probst A.J."/>
            <person name="Ladd B."/>
            <person name="Jarett J.K."/>
            <person name="Geller-Mcgrath D.E."/>
            <person name="Sieber C.M."/>
            <person name="Emerson J.B."/>
            <person name="Anantharaman K."/>
            <person name="Thomas B.C."/>
            <person name="Malmstrom R."/>
            <person name="Stieglmeier M."/>
            <person name="Klingl A."/>
            <person name="Woyke T."/>
            <person name="Ryan C.M."/>
            <person name="Banfield J.F."/>
        </authorList>
    </citation>
    <scope>NUCLEOTIDE SEQUENCE [LARGE SCALE GENOMIC DNA]</scope>
    <source>
        <strain evidence="22">CG11_big_fil_rev_8_21_14_0_20_45_26</strain>
    </source>
</reference>
<evidence type="ECO:0000256" key="16">
    <source>
        <dbReference type="PROSITE-ProRule" id="PRU01330"/>
    </source>
</evidence>
<evidence type="ECO:0000259" key="20">
    <source>
        <dbReference type="PROSITE" id="PS51986"/>
    </source>
</evidence>
<dbReference type="NCBIfam" id="TIGR00653">
    <property type="entry name" value="GlnA"/>
    <property type="match status" value="1"/>
</dbReference>
<dbReference type="EC" id="6.3.1.2" evidence="19"/>
<comment type="caution">
    <text evidence="22">The sequence shown here is derived from an EMBL/GenBank/DDBJ whole genome shotgun (WGS) entry which is preliminary data.</text>
</comment>
<keyword evidence="11 14" id="KW-0460">Magnesium</keyword>
<comment type="subcellular location">
    <subcellularLocation>
        <location evidence="1 18">Cytoplasm</location>
    </subcellularLocation>
</comment>
<evidence type="ECO:0000313" key="23">
    <source>
        <dbReference type="Proteomes" id="UP000230859"/>
    </source>
</evidence>
<dbReference type="InterPro" id="IPR027302">
    <property type="entry name" value="Gln_synth_N_conserv_site"/>
</dbReference>
<proteinExistence type="inferred from homology"/>
<evidence type="ECO:0000256" key="17">
    <source>
        <dbReference type="RuleBase" id="RU000384"/>
    </source>
</evidence>
<dbReference type="GO" id="GO:0004356">
    <property type="term" value="F:glutamine synthetase activity"/>
    <property type="evidence" value="ECO:0007669"/>
    <property type="project" value="UniProtKB-EC"/>
</dbReference>
<evidence type="ECO:0000256" key="12">
    <source>
        <dbReference type="PIRSR" id="PIRSR604809-1"/>
    </source>
</evidence>
<dbReference type="Gene3D" id="3.30.590.10">
    <property type="entry name" value="Glutamine synthetase/guanido kinase, catalytic domain"/>
    <property type="match status" value="1"/>
</dbReference>
<dbReference type="FunFam" id="3.30.590.10:FF:000001">
    <property type="entry name" value="Glutamine synthetase"/>
    <property type="match status" value="1"/>
</dbReference>
<comment type="subunit">
    <text evidence="3 18">Oligomer of 12 subunits arranged in the form of two hexagons.</text>
</comment>
<feature type="binding site" evidence="12">
    <location>
        <position position="361"/>
    </location>
    <ligand>
        <name>L-glutamate</name>
        <dbReference type="ChEBI" id="CHEBI:29985"/>
    </ligand>
</feature>
<feature type="modified residue" description="O-AMP-tyrosine" evidence="15">
    <location>
        <position position="420"/>
    </location>
</feature>
<keyword evidence="6 15" id="KW-0597">Phosphoprotein</keyword>
<name>A0A2H0LSP7_9BACT</name>
<dbReference type="GO" id="GO:0016020">
    <property type="term" value="C:membrane"/>
    <property type="evidence" value="ECO:0007669"/>
    <property type="project" value="TreeGrafter"/>
</dbReference>
<feature type="binding site" evidence="12">
    <location>
        <position position="349"/>
    </location>
    <ligand>
        <name>L-glutamate</name>
        <dbReference type="ChEBI" id="CHEBI:29985"/>
    </ligand>
</feature>
<evidence type="ECO:0000256" key="7">
    <source>
        <dbReference type="ARBA" id="ARBA00022598"/>
    </source>
</evidence>
<evidence type="ECO:0000259" key="21">
    <source>
        <dbReference type="PROSITE" id="PS51987"/>
    </source>
</evidence>
<feature type="binding site" evidence="13">
    <location>
        <position position="375"/>
    </location>
    <ligand>
        <name>ATP</name>
        <dbReference type="ChEBI" id="CHEBI:30616"/>
    </ligand>
</feature>
<dbReference type="InterPro" id="IPR004809">
    <property type="entry name" value="Gln_synth_I"/>
</dbReference>
<evidence type="ECO:0000256" key="1">
    <source>
        <dbReference type="ARBA" id="ARBA00004496"/>
    </source>
</evidence>
<keyword evidence="10 13" id="KW-0067">ATP-binding</keyword>
<feature type="binding site" evidence="13">
    <location>
        <begin position="292"/>
        <end position="294"/>
    </location>
    <ligand>
        <name>ATP</name>
        <dbReference type="ChEBI" id="CHEBI:30616"/>
    </ligand>
</feature>
<dbReference type="PROSITE" id="PS51986">
    <property type="entry name" value="GS_BETA_GRASP"/>
    <property type="match status" value="1"/>
</dbReference>
<feature type="binding site" evidence="13">
    <location>
        <position position="228"/>
    </location>
    <ligand>
        <name>ATP</name>
        <dbReference type="ChEBI" id="CHEBI:30616"/>
    </ligand>
</feature>
<dbReference type="Proteomes" id="UP000230859">
    <property type="component" value="Unassembled WGS sequence"/>
</dbReference>
<evidence type="ECO:0000256" key="18">
    <source>
        <dbReference type="RuleBase" id="RU000387"/>
    </source>
</evidence>
<dbReference type="GO" id="GO:0006542">
    <property type="term" value="P:glutamine biosynthetic process"/>
    <property type="evidence" value="ECO:0007669"/>
    <property type="project" value="InterPro"/>
</dbReference>